<gene>
    <name evidence="7" type="ORF">SAMN02927925_01541</name>
</gene>
<organism evidence="7 8">
    <name type="scientific">Flavobacterium saliperosum</name>
    <dbReference type="NCBI Taxonomy" id="329186"/>
    <lineage>
        <taxon>Bacteria</taxon>
        <taxon>Pseudomonadati</taxon>
        <taxon>Bacteroidota</taxon>
        <taxon>Flavobacteriia</taxon>
        <taxon>Flavobacteriales</taxon>
        <taxon>Flavobacteriaceae</taxon>
        <taxon>Flavobacterium</taxon>
    </lineage>
</organism>
<dbReference type="RefSeq" id="WP_023577155.1">
    <property type="nucleotide sequence ID" value="NZ_CBCSBQ010000008.1"/>
</dbReference>
<dbReference type="PANTHER" id="PTHR11228:SF7">
    <property type="entry name" value="PQQA PEPTIDE CYCLASE"/>
    <property type="match status" value="1"/>
</dbReference>
<keyword evidence="4" id="KW-0408">Iron</keyword>
<accession>A0A1G4VQL2</accession>
<dbReference type="CDD" id="cd01335">
    <property type="entry name" value="Radical_SAM"/>
    <property type="match status" value="1"/>
</dbReference>
<dbReference type="GO" id="GO:0003824">
    <property type="term" value="F:catalytic activity"/>
    <property type="evidence" value="ECO:0007669"/>
    <property type="project" value="InterPro"/>
</dbReference>
<dbReference type="STRING" id="329186.SAMN02927925_01541"/>
<evidence type="ECO:0000259" key="6">
    <source>
        <dbReference type="PROSITE" id="PS51918"/>
    </source>
</evidence>
<evidence type="ECO:0000313" key="7">
    <source>
        <dbReference type="EMBL" id="SCX10319.1"/>
    </source>
</evidence>
<comment type="cofactor">
    <cofactor evidence="1">
        <name>[4Fe-4S] cluster</name>
        <dbReference type="ChEBI" id="CHEBI:49883"/>
    </cofactor>
</comment>
<evidence type="ECO:0000256" key="1">
    <source>
        <dbReference type="ARBA" id="ARBA00001966"/>
    </source>
</evidence>
<evidence type="ECO:0000256" key="3">
    <source>
        <dbReference type="ARBA" id="ARBA00022723"/>
    </source>
</evidence>
<keyword evidence="5" id="KW-0411">Iron-sulfur</keyword>
<keyword evidence="3" id="KW-0479">Metal-binding</keyword>
<proteinExistence type="predicted"/>
<name>A0A1G4VQL2_9FLAO</name>
<dbReference type="PROSITE" id="PS51918">
    <property type="entry name" value="RADICAL_SAM"/>
    <property type="match status" value="1"/>
</dbReference>
<dbReference type="Proteomes" id="UP000182124">
    <property type="component" value="Unassembled WGS sequence"/>
</dbReference>
<sequence length="418" mass="48394">MNNQVNYFVNPMHLFQKDADSKTELAQQTRSDNKQHLVTGFRKEWIELLFRFTIIKIAVKNYSNPWHWLAVPLALDKKRRKNIGEHRLYKLANVGKTYYWSLYTPGWSRNSASFKSFIASEMNRIVPIKGKTNRFTSAYVAITKKCSLQCEHCYEWDNLNQKETQSEDKIHQTIARLQEKGISQIHLSGGEPLLKVNLIADIVRKAQKGTDFWVLTSGFKLHNENAEKIKAAGVKGVMISLDHYLHEKHNMFRGFKDAYYWVETAVHNAIENDLTTALSICVTRDFVTQNNLMQYALLAKKMGVSFIQILEPRAVGHYKEKEVDLTEEQIQLLEKFYLEMNYSPKYKDFPLISYHGYYQRRMGCYGAGNRSLYVDSDGDLNACPFCQKKSGNILNDDFPTVLEELQTNGCQQFKGSTD</sequence>
<dbReference type="GO" id="GO:0046872">
    <property type="term" value="F:metal ion binding"/>
    <property type="evidence" value="ECO:0007669"/>
    <property type="project" value="UniProtKB-KW"/>
</dbReference>
<dbReference type="InterPro" id="IPR013785">
    <property type="entry name" value="Aldolase_TIM"/>
</dbReference>
<keyword evidence="2" id="KW-0949">S-adenosyl-L-methionine</keyword>
<dbReference type="Pfam" id="PF04055">
    <property type="entry name" value="Radical_SAM"/>
    <property type="match status" value="1"/>
</dbReference>
<dbReference type="SFLD" id="SFLDG01067">
    <property type="entry name" value="SPASM/twitch_domain_containing"/>
    <property type="match status" value="1"/>
</dbReference>
<evidence type="ECO:0000256" key="5">
    <source>
        <dbReference type="ARBA" id="ARBA00023014"/>
    </source>
</evidence>
<dbReference type="InterPro" id="IPR058240">
    <property type="entry name" value="rSAM_sf"/>
</dbReference>
<evidence type="ECO:0000256" key="4">
    <source>
        <dbReference type="ARBA" id="ARBA00023004"/>
    </source>
</evidence>
<reference evidence="7 8" key="1">
    <citation type="submission" date="2016-10" db="EMBL/GenBank/DDBJ databases">
        <authorList>
            <person name="de Groot N.N."/>
        </authorList>
    </citation>
    <scope>NUCLEOTIDE SEQUENCE [LARGE SCALE GENOMIC DNA]</scope>
    <source>
        <strain evidence="7 8">CGMCC 1.3801</strain>
    </source>
</reference>
<dbReference type="eggNOG" id="COG0535">
    <property type="taxonomic scope" value="Bacteria"/>
</dbReference>
<dbReference type="GO" id="GO:0051536">
    <property type="term" value="F:iron-sulfur cluster binding"/>
    <property type="evidence" value="ECO:0007669"/>
    <property type="project" value="UniProtKB-KW"/>
</dbReference>
<evidence type="ECO:0000256" key="2">
    <source>
        <dbReference type="ARBA" id="ARBA00022691"/>
    </source>
</evidence>
<dbReference type="SFLD" id="SFLDS00029">
    <property type="entry name" value="Radical_SAM"/>
    <property type="match status" value="1"/>
</dbReference>
<protein>
    <submittedName>
        <fullName evidence="7">Radical SAM superfamily enzyme, MoaA/NifB/PqqE/SkfB family</fullName>
    </submittedName>
</protein>
<dbReference type="AlphaFoldDB" id="A0A1G4VQL2"/>
<dbReference type="SUPFAM" id="SSF102114">
    <property type="entry name" value="Radical SAM enzymes"/>
    <property type="match status" value="1"/>
</dbReference>
<dbReference type="SFLD" id="SFLDG01386">
    <property type="entry name" value="main_SPASM_domain-containing"/>
    <property type="match status" value="1"/>
</dbReference>
<dbReference type="EMBL" id="FMTY01000003">
    <property type="protein sequence ID" value="SCX10319.1"/>
    <property type="molecule type" value="Genomic_DNA"/>
</dbReference>
<evidence type="ECO:0000313" key="8">
    <source>
        <dbReference type="Proteomes" id="UP000182124"/>
    </source>
</evidence>
<dbReference type="InterPro" id="IPR050377">
    <property type="entry name" value="Radical_SAM_PqqE_MftC-like"/>
</dbReference>
<feature type="domain" description="Radical SAM core" evidence="6">
    <location>
        <begin position="132"/>
        <end position="350"/>
    </location>
</feature>
<dbReference type="Gene3D" id="3.20.20.70">
    <property type="entry name" value="Aldolase class I"/>
    <property type="match status" value="1"/>
</dbReference>
<dbReference type="InterPro" id="IPR007197">
    <property type="entry name" value="rSAM"/>
</dbReference>
<dbReference type="PANTHER" id="PTHR11228">
    <property type="entry name" value="RADICAL SAM DOMAIN PROTEIN"/>
    <property type="match status" value="1"/>
</dbReference>